<dbReference type="Gene3D" id="3.90.550.10">
    <property type="entry name" value="Spore Coat Polysaccharide Biosynthesis Protein SpsA, Chain A"/>
    <property type="match status" value="1"/>
</dbReference>
<reference evidence="1" key="1">
    <citation type="journal article" date="2020" name="J. ISSAAS">
        <title>Lactobacilli and other gastrointestinal microbiota of Peromyscus leucopus, reservoir host for agents of Lyme disease and other zoonoses in North America.</title>
        <authorList>
            <person name="Milovic A."/>
            <person name="Bassam K."/>
            <person name="Shao H."/>
            <person name="Chatzistamou I."/>
            <person name="Tufts D.M."/>
            <person name="Diuk-Wasser M."/>
            <person name="Barbour A.G."/>
        </authorList>
    </citation>
    <scope>NUCLEOTIDE SEQUENCE</scope>
    <source>
        <strain evidence="1">LL40</strain>
    </source>
</reference>
<dbReference type="InterPro" id="IPR029044">
    <property type="entry name" value="Nucleotide-diphossugar_trans"/>
</dbReference>
<dbReference type="SUPFAM" id="SSF53448">
    <property type="entry name" value="Nucleotide-diphospho-sugar transferases"/>
    <property type="match status" value="1"/>
</dbReference>
<evidence type="ECO:0008006" key="2">
    <source>
        <dbReference type="Google" id="ProtNLM"/>
    </source>
</evidence>
<dbReference type="AlphaFoldDB" id="A0A650ENM2"/>
<name>A0A650ENM2_9FIRM</name>
<gene>
    <name evidence="1" type="ORF">Firmicute1046_3390</name>
</gene>
<dbReference type="EMBL" id="MN577573">
    <property type="protein sequence ID" value="QGT51263.1"/>
    <property type="molecule type" value="Genomic_DNA"/>
</dbReference>
<organism evidence="1">
    <name type="scientific">uncultured Bacillota bacterium</name>
    <dbReference type="NCBI Taxonomy" id="344338"/>
    <lineage>
        <taxon>Bacteria</taxon>
        <taxon>Bacillati</taxon>
        <taxon>Bacillota</taxon>
        <taxon>environmental samples</taxon>
    </lineage>
</organism>
<accession>A0A650ENM2</accession>
<protein>
    <recommendedName>
        <fullName evidence="2">Glycosyltransferase 2-like domain-containing protein</fullName>
    </recommendedName>
</protein>
<sequence length="262" mass="29743">MGGLQVLCAAINQNDFSLAEDMNIQTDAIIANQNGKNQTEEKSFGTFGVKMICTDTRGVGINRNLALMHSDADICLLADDDISYLDGYEDIVKKAFCENPRADMLIFNLYGDEENYIIRKKFRVRHYNYMRFGAVRIAFKSRAVKTRGIFFNTCFGGGCMYQSGEDTLFLRDCLNRGLKIFAVPVYIATLKNERPSTWFKGYDKNFLYDKGALFAAISKKFATLLCLRFLAVKKQILKNAEMSFFKAFSIMKDGMRGYNANV</sequence>
<dbReference type="CDD" id="cd00761">
    <property type="entry name" value="Glyco_tranf_GTA_type"/>
    <property type="match status" value="1"/>
</dbReference>
<proteinExistence type="predicted"/>
<evidence type="ECO:0000313" key="1">
    <source>
        <dbReference type="EMBL" id="QGT51263.1"/>
    </source>
</evidence>